<name>A0ABD4SYS2_9CYAN</name>
<keyword evidence="2" id="KW-0808">Transferase</keyword>
<proteinExistence type="inferred from homology"/>
<accession>A0ABD4SYS2</accession>
<dbReference type="GO" id="GO:0031470">
    <property type="term" value="C:carboxysome"/>
    <property type="evidence" value="ECO:0007669"/>
    <property type="project" value="UniProtKB-ARBA"/>
</dbReference>
<dbReference type="GO" id="GO:0043886">
    <property type="term" value="F:structural constituent of carboxysome shell"/>
    <property type="evidence" value="ECO:0007669"/>
    <property type="project" value="UniProtKB-ARBA"/>
</dbReference>
<dbReference type="SUPFAM" id="SSF51161">
    <property type="entry name" value="Trimeric LpxA-like enzymes"/>
    <property type="match status" value="1"/>
</dbReference>
<dbReference type="EMBL" id="JTHE03000013">
    <property type="protein sequence ID" value="MCM1981606.1"/>
    <property type="molecule type" value="Genomic_DNA"/>
</dbReference>
<dbReference type="PANTHER" id="PTHR23416">
    <property type="entry name" value="SIALIC ACID SYNTHASE-RELATED"/>
    <property type="match status" value="1"/>
</dbReference>
<dbReference type="GO" id="GO:0016740">
    <property type="term" value="F:transferase activity"/>
    <property type="evidence" value="ECO:0007669"/>
    <property type="project" value="UniProtKB-KW"/>
</dbReference>
<dbReference type="InterPro" id="IPR051159">
    <property type="entry name" value="Hexapeptide_acetyltransf"/>
</dbReference>
<dbReference type="AlphaFoldDB" id="A0ABD4SYS2"/>
<evidence type="ECO:0000313" key="3">
    <source>
        <dbReference type="EMBL" id="MCM1981606.1"/>
    </source>
</evidence>
<evidence type="ECO:0000256" key="1">
    <source>
        <dbReference type="ARBA" id="ARBA00007274"/>
    </source>
</evidence>
<dbReference type="CDD" id="cd05825">
    <property type="entry name" value="LbH_wcaF_like"/>
    <property type="match status" value="1"/>
</dbReference>
<organism evidence="3 4">
    <name type="scientific">Lyngbya confervoides BDU141951</name>
    <dbReference type="NCBI Taxonomy" id="1574623"/>
    <lineage>
        <taxon>Bacteria</taxon>
        <taxon>Bacillati</taxon>
        <taxon>Cyanobacteriota</taxon>
        <taxon>Cyanophyceae</taxon>
        <taxon>Oscillatoriophycideae</taxon>
        <taxon>Oscillatoriales</taxon>
        <taxon>Microcoleaceae</taxon>
        <taxon>Lyngbya</taxon>
    </lineage>
</organism>
<comment type="caution">
    <text evidence="3">The sequence shown here is derived from an EMBL/GenBank/DDBJ whole genome shotgun (WGS) entry which is preliminary data.</text>
</comment>
<dbReference type="PANTHER" id="PTHR23416:SF23">
    <property type="entry name" value="ACETYLTRANSFERASE C18B11.09C-RELATED"/>
    <property type="match status" value="1"/>
</dbReference>
<keyword evidence="4" id="KW-1185">Reference proteome</keyword>
<sequence>MRLDHYTTGTDYSCGASWLTQVLWFFGGSVLVQTHWIPFSAFKVWVLRRFGARIGRGVRIKPGVQVKFPWRLQVGDYSWLGENCWLDSNDNIAIGEHVCISQGVYLCTGNHDWSDPNFALRCAPITIGRSSWIGAQARVGPGVTVGEGAVLTLGGVATRSLNPHTIYAGNPAVPIKTRKITASPPKPEGSLAP</sequence>
<dbReference type="NCBIfam" id="NF007797">
    <property type="entry name" value="PRK10502.1"/>
    <property type="match status" value="1"/>
</dbReference>
<dbReference type="InterPro" id="IPR011004">
    <property type="entry name" value="Trimer_LpxA-like_sf"/>
</dbReference>
<protein>
    <submittedName>
        <fullName evidence="3">WcaF family extracellular polysaccharide biosynthesis acetyltransferase</fullName>
    </submittedName>
</protein>
<dbReference type="RefSeq" id="WP_166279357.1">
    <property type="nucleotide sequence ID" value="NZ_JTHE03000013.1"/>
</dbReference>
<dbReference type="Gene3D" id="2.160.10.10">
    <property type="entry name" value="Hexapeptide repeat proteins"/>
    <property type="match status" value="1"/>
</dbReference>
<comment type="similarity">
    <text evidence="1">Belongs to the transferase hexapeptide repeat family.</text>
</comment>
<dbReference type="Proteomes" id="UP000031561">
    <property type="component" value="Unassembled WGS sequence"/>
</dbReference>
<evidence type="ECO:0000313" key="4">
    <source>
        <dbReference type="Proteomes" id="UP000031561"/>
    </source>
</evidence>
<evidence type="ECO:0000256" key="2">
    <source>
        <dbReference type="ARBA" id="ARBA00022679"/>
    </source>
</evidence>
<reference evidence="3 4" key="1">
    <citation type="journal article" date="2015" name="Genome Announc.">
        <title>Draft Genome Sequence of Filamentous Marine Cyanobacterium Lyngbya confervoides Strain BDU141951.</title>
        <authorList>
            <person name="Chandrababunaidu M.M."/>
            <person name="Sen D."/>
            <person name="Tripathy S."/>
        </authorList>
    </citation>
    <scope>NUCLEOTIDE SEQUENCE [LARGE SCALE GENOMIC DNA]</scope>
    <source>
        <strain evidence="3 4">BDU141951</strain>
    </source>
</reference>
<gene>
    <name evidence="3" type="ORF">QQ91_0002010</name>
</gene>